<dbReference type="SUPFAM" id="SSF53649">
    <property type="entry name" value="Alkaline phosphatase-like"/>
    <property type="match status" value="1"/>
</dbReference>
<keyword evidence="2" id="KW-0479">Metal-binding</keyword>
<evidence type="ECO:0000313" key="10">
    <source>
        <dbReference type="Proteomes" id="UP001228636"/>
    </source>
</evidence>
<reference evidence="7 9" key="2">
    <citation type="submission" date="2017-02" db="EMBL/GenBank/DDBJ databases">
        <title>Trade-off between light-utilization and light-protection in marine flavobacteria.</title>
        <authorList>
            <person name="Kumagai Y."/>
            <person name="Yoshizawa S."/>
            <person name="Kogure K."/>
            <person name="Iwasaki W."/>
        </authorList>
    </citation>
    <scope>NUCLEOTIDE SEQUENCE [LARGE SCALE GENOMIC DNA]</scope>
    <source>
        <strain evidence="7 9">KCTC 23670</strain>
    </source>
</reference>
<gene>
    <name evidence="7" type="ORF">BTO15_00410</name>
    <name evidence="8" type="ORF">QWY81_11170</name>
</gene>
<feature type="signal peptide" evidence="5">
    <location>
        <begin position="1"/>
        <end position="20"/>
    </location>
</feature>
<evidence type="ECO:0000256" key="5">
    <source>
        <dbReference type="SAM" id="SignalP"/>
    </source>
</evidence>
<keyword evidence="5" id="KW-0732">Signal</keyword>
<sequence length="496" mass="56019">MKKIVTIISAFFLLATISCTSTKDKSNSKTVAKTTSTIETPARPNILFILCDDLGYSDVGFNGSKDIPTPNLDALANNGTIFTSAYVAHPFCGPSRAALMTGRYPHEIGAQFNLPPNSGETIKKGISLEETFISKVLDEAGYNTGAIGKWHLGSNPEFHPNVRGFDDFFGFLGGGHNYFPEQYRKAYAQQEANGNKLIWDYLHPLEHNGKQIKETEYLTDAFSREAVRFITDAGKNEDPFFLYLAYNAPHTPLEAKEEDLKLFSHIKDKKRRTYAAMVYAVDRGVKRILQSLKDSNQLENTLIIFLSDNGGKTTSGATNFPLKEGKGSAYEGGYRVPMFFNWPNVVPAGNTFNAPVSALDFYPTLAKLAGAEIPTGKKLDGKNIWDNFLMNKDSYKDDNIFVMRHRNGFSDVGVRKNDWKAVKAYNQKWKLFNITNDIEEKNDVKNQHPEILQDLVKDAEDWSKLHIQPFWWHNVKTGVEWKKDNMPKFDETFKLD</sequence>
<dbReference type="Gene3D" id="3.30.1120.10">
    <property type="match status" value="1"/>
</dbReference>
<keyword evidence="3 8" id="KW-0378">Hydrolase</keyword>
<dbReference type="InterPro" id="IPR000917">
    <property type="entry name" value="Sulfatase_N"/>
</dbReference>
<evidence type="ECO:0000256" key="1">
    <source>
        <dbReference type="ARBA" id="ARBA00008779"/>
    </source>
</evidence>
<feature type="domain" description="Sulfatase N-terminal" evidence="6">
    <location>
        <begin position="44"/>
        <end position="371"/>
    </location>
</feature>
<dbReference type="GO" id="GO:0004065">
    <property type="term" value="F:arylsulfatase activity"/>
    <property type="evidence" value="ECO:0007669"/>
    <property type="project" value="TreeGrafter"/>
</dbReference>
<dbReference type="EMBL" id="JAUFQH010000008">
    <property type="protein sequence ID" value="MDN3620014.1"/>
    <property type="molecule type" value="Genomic_DNA"/>
</dbReference>
<comment type="similarity">
    <text evidence="1">Belongs to the sulfatase family.</text>
</comment>
<dbReference type="InterPro" id="IPR024607">
    <property type="entry name" value="Sulfatase_CS"/>
</dbReference>
<evidence type="ECO:0000313" key="9">
    <source>
        <dbReference type="Proteomes" id="UP000232721"/>
    </source>
</evidence>
<dbReference type="Pfam" id="PF00884">
    <property type="entry name" value="Sulfatase"/>
    <property type="match status" value="1"/>
</dbReference>
<keyword evidence="9" id="KW-1185">Reference proteome</keyword>
<dbReference type="EMBL" id="CP019336">
    <property type="protein sequence ID" value="AUC20669.1"/>
    <property type="molecule type" value="Genomic_DNA"/>
</dbReference>
<evidence type="ECO:0000313" key="7">
    <source>
        <dbReference type="EMBL" id="AUC20669.1"/>
    </source>
</evidence>
<evidence type="ECO:0000256" key="3">
    <source>
        <dbReference type="ARBA" id="ARBA00022801"/>
    </source>
</evidence>
<dbReference type="Proteomes" id="UP001228636">
    <property type="component" value="Unassembled WGS sequence"/>
</dbReference>
<evidence type="ECO:0000256" key="4">
    <source>
        <dbReference type="ARBA" id="ARBA00022837"/>
    </source>
</evidence>
<organism evidence="8 10">
    <name type="scientific">Polaribacter sejongensis</name>
    <dbReference type="NCBI Taxonomy" id="985043"/>
    <lineage>
        <taxon>Bacteria</taxon>
        <taxon>Pseudomonadati</taxon>
        <taxon>Bacteroidota</taxon>
        <taxon>Flavobacteriia</taxon>
        <taxon>Flavobacteriales</taxon>
        <taxon>Flavobacteriaceae</taxon>
    </lineage>
</organism>
<protein>
    <submittedName>
        <fullName evidence="7 8">Sulfatase</fullName>
    </submittedName>
</protein>
<proteinExistence type="inferred from homology"/>
<dbReference type="PROSITE" id="PS00149">
    <property type="entry name" value="SULFATASE_2"/>
    <property type="match status" value="1"/>
</dbReference>
<accession>A0AAJ1QX93</accession>
<reference evidence="8" key="3">
    <citation type="submission" date="2023-06" db="EMBL/GenBank/DDBJ databases">
        <authorList>
            <person name="Lucena T."/>
            <person name="Sun Q."/>
        </authorList>
    </citation>
    <scope>NUCLEOTIDE SEQUENCE</scope>
    <source>
        <strain evidence="8">CECT 8670</strain>
    </source>
</reference>
<evidence type="ECO:0000256" key="2">
    <source>
        <dbReference type="ARBA" id="ARBA00022723"/>
    </source>
</evidence>
<dbReference type="PROSITE" id="PS51257">
    <property type="entry name" value="PROKAR_LIPOPROTEIN"/>
    <property type="match status" value="1"/>
</dbReference>
<dbReference type="Gene3D" id="3.40.720.10">
    <property type="entry name" value="Alkaline Phosphatase, subunit A"/>
    <property type="match status" value="1"/>
</dbReference>
<evidence type="ECO:0000259" key="6">
    <source>
        <dbReference type="Pfam" id="PF00884"/>
    </source>
</evidence>
<dbReference type="InterPro" id="IPR017850">
    <property type="entry name" value="Alkaline_phosphatase_core_sf"/>
</dbReference>
<evidence type="ECO:0000313" key="8">
    <source>
        <dbReference type="EMBL" id="MDN3620014.1"/>
    </source>
</evidence>
<feature type="chain" id="PRO_5042566210" evidence="5">
    <location>
        <begin position="21"/>
        <end position="496"/>
    </location>
</feature>
<dbReference type="GO" id="GO:0046872">
    <property type="term" value="F:metal ion binding"/>
    <property type="evidence" value="ECO:0007669"/>
    <property type="project" value="UniProtKB-KW"/>
</dbReference>
<name>A0AAJ1QX93_9FLAO</name>
<dbReference type="RefSeq" id="WP_165732662.1">
    <property type="nucleotide sequence ID" value="NZ_CP019336.1"/>
</dbReference>
<dbReference type="Proteomes" id="UP000232721">
    <property type="component" value="Chromosome"/>
</dbReference>
<dbReference type="AlphaFoldDB" id="A0AAJ1QX93"/>
<keyword evidence="4" id="KW-0106">Calcium</keyword>
<dbReference type="PANTHER" id="PTHR42693:SF53">
    <property type="entry name" value="ENDO-4-O-SULFATASE"/>
    <property type="match status" value="1"/>
</dbReference>
<dbReference type="InterPro" id="IPR050738">
    <property type="entry name" value="Sulfatase"/>
</dbReference>
<reference evidence="8 10" key="1">
    <citation type="journal article" date="2014" name="Int. J. Syst. Evol. Microbiol.">
        <title>Complete genome sequence of Corynebacterium casei LMG S-19264T (=DSM 44701T), isolated from a smear-ripened cheese.</title>
        <authorList>
            <consortium name="US DOE Joint Genome Institute (JGI-PGF)"/>
            <person name="Walter F."/>
            <person name="Albersmeier A."/>
            <person name="Kalinowski J."/>
            <person name="Ruckert C."/>
        </authorList>
    </citation>
    <scope>NUCLEOTIDE SEQUENCE [LARGE SCALE GENOMIC DNA]</scope>
    <source>
        <strain evidence="8 10">CECT 8670</strain>
    </source>
</reference>
<dbReference type="PANTHER" id="PTHR42693">
    <property type="entry name" value="ARYLSULFATASE FAMILY MEMBER"/>
    <property type="match status" value="1"/>
</dbReference>